<evidence type="ECO:0000313" key="1">
    <source>
        <dbReference type="EMBL" id="CAJ2671999.1"/>
    </source>
</evidence>
<protein>
    <submittedName>
        <fullName evidence="1">Uncharacterized protein</fullName>
    </submittedName>
</protein>
<gene>
    <name evidence="1" type="ORF">MILVUS5_LOCUS35714</name>
</gene>
<dbReference type="EMBL" id="CASHSV030000615">
    <property type="protein sequence ID" value="CAJ2671999.1"/>
    <property type="molecule type" value="Genomic_DNA"/>
</dbReference>
<organism evidence="1 2">
    <name type="scientific">Trifolium pratense</name>
    <name type="common">Red clover</name>
    <dbReference type="NCBI Taxonomy" id="57577"/>
    <lineage>
        <taxon>Eukaryota</taxon>
        <taxon>Viridiplantae</taxon>
        <taxon>Streptophyta</taxon>
        <taxon>Embryophyta</taxon>
        <taxon>Tracheophyta</taxon>
        <taxon>Spermatophyta</taxon>
        <taxon>Magnoliopsida</taxon>
        <taxon>eudicotyledons</taxon>
        <taxon>Gunneridae</taxon>
        <taxon>Pentapetalae</taxon>
        <taxon>rosids</taxon>
        <taxon>fabids</taxon>
        <taxon>Fabales</taxon>
        <taxon>Fabaceae</taxon>
        <taxon>Papilionoideae</taxon>
        <taxon>50 kb inversion clade</taxon>
        <taxon>NPAAA clade</taxon>
        <taxon>Hologalegina</taxon>
        <taxon>IRL clade</taxon>
        <taxon>Trifolieae</taxon>
        <taxon>Trifolium</taxon>
    </lineage>
</organism>
<accession>A0ACB0LV19</accession>
<sequence>MHRNFLTLFVLLIILLSFSYVLSSSASPATRSQNLKGEDTSTIPSIAKVSAIHLHISLEKIKVDKDNNHGEEVVLVDKEEGLVERRMDLETQDYDGTGANRDHEPKPPRRV</sequence>
<name>A0ACB0LV19_TRIPR</name>
<proteinExistence type="predicted"/>
<reference evidence="1" key="1">
    <citation type="submission" date="2023-10" db="EMBL/GenBank/DDBJ databases">
        <authorList>
            <person name="Rodriguez Cubillos JULIANA M."/>
            <person name="De Vega J."/>
        </authorList>
    </citation>
    <scope>NUCLEOTIDE SEQUENCE</scope>
</reference>
<comment type="caution">
    <text evidence="1">The sequence shown here is derived from an EMBL/GenBank/DDBJ whole genome shotgun (WGS) entry which is preliminary data.</text>
</comment>
<dbReference type="Proteomes" id="UP001177021">
    <property type="component" value="Unassembled WGS sequence"/>
</dbReference>
<evidence type="ECO:0000313" key="2">
    <source>
        <dbReference type="Proteomes" id="UP001177021"/>
    </source>
</evidence>
<keyword evidence="2" id="KW-1185">Reference proteome</keyword>